<dbReference type="InterPro" id="IPR044668">
    <property type="entry name" value="PuuD-like"/>
</dbReference>
<gene>
    <name evidence="1" type="ORF">GOB87_02760</name>
</gene>
<dbReference type="GO" id="GO:0033969">
    <property type="term" value="F:gamma-glutamyl-gamma-aminobutyrate hydrolase activity"/>
    <property type="evidence" value="ECO:0007669"/>
    <property type="project" value="TreeGrafter"/>
</dbReference>
<dbReference type="GO" id="GO:0006598">
    <property type="term" value="P:polyamine catabolic process"/>
    <property type="evidence" value="ECO:0007669"/>
    <property type="project" value="TreeGrafter"/>
</dbReference>
<dbReference type="PROSITE" id="PS51273">
    <property type="entry name" value="GATASE_TYPE_1"/>
    <property type="match status" value="1"/>
</dbReference>
<keyword evidence="2" id="KW-1185">Reference proteome</keyword>
<dbReference type="GO" id="GO:0005829">
    <property type="term" value="C:cytosol"/>
    <property type="evidence" value="ECO:0007669"/>
    <property type="project" value="TreeGrafter"/>
</dbReference>
<organism evidence="1 2">
    <name type="scientific">Acetobacter estunensis</name>
    <dbReference type="NCBI Taxonomy" id="104097"/>
    <lineage>
        <taxon>Bacteria</taxon>
        <taxon>Pseudomonadati</taxon>
        <taxon>Pseudomonadota</taxon>
        <taxon>Alphaproteobacteria</taxon>
        <taxon>Acetobacterales</taxon>
        <taxon>Acetobacteraceae</taxon>
        <taxon>Acetobacter</taxon>
    </lineage>
</organism>
<accession>A0A967EGV3</accession>
<dbReference type="CDD" id="cd01745">
    <property type="entry name" value="GATase1_2"/>
    <property type="match status" value="1"/>
</dbReference>
<protein>
    <submittedName>
        <fullName evidence="1">Gamma-glutamyl-gamma-aminobutyrate hydrolase family protein</fullName>
    </submittedName>
</protein>
<proteinExistence type="predicted"/>
<dbReference type="RefSeq" id="WP_166313018.1">
    <property type="nucleotide sequence ID" value="NZ_WOTH01000003.1"/>
</dbReference>
<dbReference type="PANTHER" id="PTHR43235:SF1">
    <property type="entry name" value="GLUTAMINE AMIDOTRANSFERASE PB2B2.05-RELATED"/>
    <property type="match status" value="1"/>
</dbReference>
<dbReference type="InterPro" id="IPR011697">
    <property type="entry name" value="Peptidase_C26"/>
</dbReference>
<dbReference type="Proteomes" id="UP000597459">
    <property type="component" value="Unassembled WGS sequence"/>
</dbReference>
<evidence type="ECO:0000313" key="1">
    <source>
        <dbReference type="EMBL" id="NHO52882.1"/>
    </source>
</evidence>
<dbReference type="PANTHER" id="PTHR43235">
    <property type="entry name" value="GLUTAMINE AMIDOTRANSFERASE PB2B2.05-RELATED"/>
    <property type="match status" value="1"/>
</dbReference>
<keyword evidence="1" id="KW-0378">Hydrolase</keyword>
<evidence type="ECO:0000313" key="2">
    <source>
        <dbReference type="Proteomes" id="UP000597459"/>
    </source>
</evidence>
<dbReference type="EMBL" id="WOTH01000003">
    <property type="protein sequence ID" value="NHO52882.1"/>
    <property type="molecule type" value="Genomic_DNA"/>
</dbReference>
<sequence length="252" mass="26327">MPHPASLPLIGVTSDHESGGPGQYSAFPWYALRANYMGAVIKAGGLPVALPHAPCLADEMIARLDGLIVTGGAFDIDPSLYGAQRDASTTTLKPSRTASELALLNAARARDLPVLGICGGMQLLAAALGGTLIQDIATERPDALPHEQPNPRDQAGHIVTLTPDTLLGRIVGRASMAVNSSHHQAVRDPGRAVVSARAEDGIIEAIEDPHARFCVGVQWHPEFLIDPGDRALLAAFVAAAIHNRTTVSGDGV</sequence>
<dbReference type="Gene3D" id="3.40.50.880">
    <property type="match status" value="1"/>
</dbReference>
<comment type="caution">
    <text evidence="1">The sequence shown here is derived from an EMBL/GenBank/DDBJ whole genome shotgun (WGS) entry which is preliminary data.</text>
</comment>
<reference evidence="1" key="1">
    <citation type="submission" date="2019-11" db="EMBL/GenBank/DDBJ databases">
        <title>Description of new Acetobacter species.</title>
        <authorList>
            <person name="Cleenwerck I."/>
            <person name="Sombolestani A.S."/>
        </authorList>
    </citation>
    <scope>NUCLEOTIDE SEQUENCE</scope>
    <source>
        <strain evidence="1">LMG 1626</strain>
    </source>
</reference>
<dbReference type="Pfam" id="PF07722">
    <property type="entry name" value="Peptidase_C26"/>
    <property type="match status" value="1"/>
</dbReference>
<dbReference type="SUPFAM" id="SSF52317">
    <property type="entry name" value="Class I glutamine amidotransferase-like"/>
    <property type="match status" value="1"/>
</dbReference>
<dbReference type="InterPro" id="IPR029062">
    <property type="entry name" value="Class_I_gatase-like"/>
</dbReference>
<dbReference type="AlphaFoldDB" id="A0A967EGV3"/>
<name>A0A967EGV3_9PROT</name>